<comment type="caution">
    <text evidence="2">The sequence shown here is derived from an EMBL/GenBank/DDBJ whole genome shotgun (WGS) entry which is preliminary data.</text>
</comment>
<dbReference type="OrthoDB" id="10261753at2759"/>
<dbReference type="GO" id="GO:0051721">
    <property type="term" value="F:protein phosphatase 2A binding"/>
    <property type="evidence" value="ECO:0007669"/>
    <property type="project" value="TreeGrafter"/>
</dbReference>
<evidence type="ECO:0000313" key="3">
    <source>
        <dbReference type="Proteomes" id="UP000473826"/>
    </source>
</evidence>
<sequence>MSGEETNLPLPQYYARTLRSLVPIFNDSISLSDEGAQATLSQAIDDLYLVSRMLTSLGVFSDNESVDEIGDKELAFMTVPWVLGQAEAKGGLSGYDQRKDALRRSETALNAFQQLLQSYKVLGSDEEAESSGGAGAAPADPAKRREAKIRAYRREKELKESISNALPGHPDPSSTPLEFILALLPGAPGERESSTAVNEEEPELRDASLLILRLLREQAVATLANNAMELDILAQAPPEPVQGPLDDPRARRIEDDAAEWRLDRKPAGAVKPRELISGGGRVLRPFTILPSTTALSDRQRLQSEVFRSSHRLPTMTIDEYLAEEQRRGNIITGGGQASYDAPTESELLELEAENDGSAAAEEAAEKKRQKDENWARFTDDNRKGAGNTMNRG</sequence>
<accession>A0A7D8Z1B6</accession>
<dbReference type="InterPro" id="IPR038511">
    <property type="entry name" value="TAP42/TAP46-like_sf"/>
</dbReference>
<dbReference type="Pfam" id="PF04177">
    <property type="entry name" value="TAP42"/>
    <property type="match status" value="1"/>
</dbReference>
<evidence type="ECO:0008006" key="4">
    <source>
        <dbReference type="Google" id="ProtNLM"/>
    </source>
</evidence>
<keyword evidence="3" id="KW-1185">Reference proteome</keyword>
<dbReference type="Gene3D" id="1.25.40.540">
    <property type="entry name" value="TAP42-like family"/>
    <property type="match status" value="1"/>
</dbReference>
<dbReference type="GO" id="GO:0035303">
    <property type="term" value="P:regulation of dephosphorylation"/>
    <property type="evidence" value="ECO:0007669"/>
    <property type="project" value="TreeGrafter"/>
</dbReference>
<evidence type="ECO:0000256" key="1">
    <source>
        <dbReference type="SAM" id="MobiDB-lite"/>
    </source>
</evidence>
<feature type="region of interest" description="Disordered" evidence="1">
    <location>
        <begin position="351"/>
        <end position="392"/>
    </location>
</feature>
<dbReference type="PANTHER" id="PTHR10933">
    <property type="entry name" value="IMMUNOGLOBULIN-BINDING PROTEIN 1"/>
    <property type="match status" value="1"/>
</dbReference>
<dbReference type="InterPro" id="IPR007304">
    <property type="entry name" value="TAP46-like"/>
</dbReference>
<dbReference type="EMBL" id="QKWK01000010">
    <property type="protein sequence ID" value="TXT06127.1"/>
    <property type="molecule type" value="Genomic_DNA"/>
</dbReference>
<dbReference type="GO" id="GO:0005829">
    <property type="term" value="C:cytosol"/>
    <property type="evidence" value="ECO:0007669"/>
    <property type="project" value="TreeGrafter"/>
</dbReference>
<name>A0A7D8Z1B6_VANHU</name>
<proteinExistence type="predicted"/>
<dbReference type="PANTHER" id="PTHR10933:SF9">
    <property type="entry name" value="IMMUNOGLOBULIN-BINDING PROTEIN 1"/>
    <property type="match status" value="1"/>
</dbReference>
<evidence type="ECO:0000313" key="2">
    <source>
        <dbReference type="EMBL" id="TXT06127.1"/>
    </source>
</evidence>
<dbReference type="AlphaFoldDB" id="A0A7D8Z1B6"/>
<dbReference type="GO" id="GO:0009966">
    <property type="term" value="P:regulation of signal transduction"/>
    <property type="evidence" value="ECO:0007669"/>
    <property type="project" value="InterPro"/>
</dbReference>
<gene>
    <name evidence="2" type="ORF">VHUM_03600</name>
</gene>
<feature type="compositionally biased region" description="Basic and acidic residues" evidence="1">
    <location>
        <begin position="363"/>
        <end position="383"/>
    </location>
</feature>
<protein>
    <recommendedName>
        <fullName evidence="4">TAP42-like protein</fullName>
    </recommendedName>
</protein>
<reference evidence="2 3" key="1">
    <citation type="journal article" date="2019" name="PLoS Genet.">
        <title>Convergent evolution of linked mating-type loci in basidiomycete fungi.</title>
        <authorList>
            <person name="Sun S."/>
            <person name="Coelho M.A."/>
            <person name="Heitman J."/>
            <person name="Nowrousian M."/>
        </authorList>
    </citation>
    <scope>NUCLEOTIDE SEQUENCE [LARGE SCALE GENOMIC DNA]</scope>
    <source>
        <strain evidence="2 3">CBS 4282</strain>
    </source>
</reference>
<dbReference type="Proteomes" id="UP000473826">
    <property type="component" value="Unassembled WGS sequence"/>
</dbReference>
<organism evidence="2 3">
    <name type="scientific">Vanrija humicola</name>
    <name type="common">Yeast</name>
    <name type="synonym">Cryptococcus humicola</name>
    <dbReference type="NCBI Taxonomy" id="5417"/>
    <lineage>
        <taxon>Eukaryota</taxon>
        <taxon>Fungi</taxon>
        <taxon>Dikarya</taxon>
        <taxon>Basidiomycota</taxon>
        <taxon>Agaricomycotina</taxon>
        <taxon>Tremellomycetes</taxon>
        <taxon>Trichosporonales</taxon>
        <taxon>Trichosporonaceae</taxon>
        <taxon>Vanrija</taxon>
    </lineage>
</organism>